<dbReference type="EMBL" id="BMGS01000015">
    <property type="protein sequence ID" value="GGG60483.1"/>
    <property type="molecule type" value="Genomic_DNA"/>
</dbReference>
<evidence type="ECO:0000256" key="2">
    <source>
        <dbReference type="SAM" id="Phobius"/>
    </source>
</evidence>
<keyword evidence="1" id="KW-0175">Coiled coil</keyword>
<feature type="transmembrane region" description="Helical" evidence="2">
    <location>
        <begin position="66"/>
        <end position="86"/>
    </location>
</feature>
<organism evidence="3 4">
    <name type="scientific">Hymenobacter glacieicola</name>
    <dbReference type="NCBI Taxonomy" id="1562124"/>
    <lineage>
        <taxon>Bacteria</taxon>
        <taxon>Pseudomonadati</taxon>
        <taxon>Bacteroidota</taxon>
        <taxon>Cytophagia</taxon>
        <taxon>Cytophagales</taxon>
        <taxon>Hymenobacteraceae</taxon>
        <taxon>Hymenobacter</taxon>
    </lineage>
</organism>
<accession>A0ABQ1X550</accession>
<dbReference type="Proteomes" id="UP000601361">
    <property type="component" value="Unassembled WGS sequence"/>
</dbReference>
<evidence type="ECO:0000256" key="1">
    <source>
        <dbReference type="SAM" id="Coils"/>
    </source>
</evidence>
<reference evidence="4" key="1">
    <citation type="journal article" date="2019" name="Int. J. Syst. Evol. Microbiol.">
        <title>The Global Catalogue of Microorganisms (GCM) 10K type strain sequencing project: providing services to taxonomists for standard genome sequencing and annotation.</title>
        <authorList>
            <consortium name="The Broad Institute Genomics Platform"/>
            <consortium name="The Broad Institute Genome Sequencing Center for Infectious Disease"/>
            <person name="Wu L."/>
            <person name="Ma J."/>
        </authorList>
    </citation>
    <scope>NUCLEOTIDE SEQUENCE [LARGE SCALE GENOMIC DNA]</scope>
    <source>
        <strain evidence="4">CGMCC 1.12990</strain>
    </source>
</reference>
<evidence type="ECO:0000313" key="3">
    <source>
        <dbReference type="EMBL" id="GGG60483.1"/>
    </source>
</evidence>
<keyword evidence="2" id="KW-0472">Membrane</keyword>
<gene>
    <name evidence="3" type="ORF">GCM10011378_40610</name>
</gene>
<evidence type="ECO:0008006" key="5">
    <source>
        <dbReference type="Google" id="ProtNLM"/>
    </source>
</evidence>
<comment type="caution">
    <text evidence="3">The sequence shown here is derived from an EMBL/GenBank/DDBJ whole genome shotgun (WGS) entry which is preliminary data.</text>
</comment>
<name>A0ABQ1X550_9BACT</name>
<protein>
    <recommendedName>
        <fullName evidence="5">DUF883 domain-containing protein</fullName>
    </recommendedName>
</protein>
<proteinExistence type="predicted"/>
<feature type="coiled-coil region" evidence="1">
    <location>
        <begin position="3"/>
        <end position="37"/>
    </location>
</feature>
<keyword evidence="2" id="KW-1133">Transmembrane helix</keyword>
<keyword evidence="2" id="KW-0812">Transmembrane</keyword>
<evidence type="ECO:0000313" key="4">
    <source>
        <dbReference type="Proteomes" id="UP000601361"/>
    </source>
</evidence>
<sequence length="87" mass="9576">MLLTSKEERLRTLNNQLQLSQRLYAEATQRLQAVEATNTRQDATIDALSKAYAQAQQQAAKRRWQVLTPATGLAAVAGLLVGALVLR</sequence>
<keyword evidence="4" id="KW-1185">Reference proteome</keyword>